<sequence>MTSGSAYAGWIHGAFMDRLMNNKALRLLQEEYDIGIDVMADRDNIGIVADRDNIGIDIIADRDDIGIDIIADRDDIGIDIIADRNNIGLNRWSFETGTASEITELIAGCNNESVLGRCTLLRHLKTTFRYDRSEKDSENISHYLVHRAIDDAYISIDRRQSSTLHIPSYSDLQKEYKESGYTHPLRIINRFDLLRQWLKVCDKKHACLDGERQVWPKRVIFVGTEHSNQLQLKLSADIEHPFDYISLSHCWGTPTNEEKERFCTTPKNYNERLRGFGYYSLPKVFQDAITVTRELNKQYLWIDALCIIQGDDNDWKKEGVRMEEVYSSAYCTIASSSASSWCEGFLHRSQQCSLSEGASSNEKNINDFRELVDKGQLHTRAWALQERALSRRTIYFTAQQTYWECYYGVCCENFGIITCPVTRGYLLDPQFPKLLLNSGYTSTALFVQELITDYSCRDLTYPEKDKVIAFSSIAKRIAEALSTEVSFGVFHCMLPRLLLWKQAGKHLVPIYYKDKSVPSWSWMFYNGKVDFLTRSTLLVPQFQSLNFDDSMRSINIEVREFEYHHMSRRDREYIIYADTGEIGSLYFDMDSAAEIEPRNCVVIAMSQYDNEDDSNKEYYILAVQKTSGEEEYERLGVGRVRAGYVSKGSTSGKLL</sequence>
<protein>
    <recommendedName>
        <fullName evidence="1">Heterokaryon incompatibility domain-containing protein</fullName>
    </recommendedName>
</protein>
<reference evidence="2" key="1">
    <citation type="submission" date="2025-02" db="EMBL/GenBank/DDBJ databases">
        <authorList>
            <consortium name="NCBI Genome Project"/>
        </authorList>
    </citation>
    <scope>NUCLEOTIDE SEQUENCE</scope>
</reference>
<dbReference type="VEuPathDB" id="FungiDB:An03g03310"/>
<feature type="domain" description="Heterokaryon incompatibility" evidence="1">
    <location>
        <begin position="244"/>
        <end position="386"/>
    </location>
</feature>
<gene>
    <name evidence="2" type="ORF">An03g03310</name>
</gene>
<dbReference type="KEGG" id="ang:An03g03310"/>
<reference evidence="2" key="2">
    <citation type="submission" date="2025-08" db="UniProtKB">
        <authorList>
            <consortium name="RefSeq"/>
        </authorList>
    </citation>
    <scope>IDENTIFICATION</scope>
</reference>
<dbReference type="Pfam" id="PF06985">
    <property type="entry name" value="HET"/>
    <property type="match status" value="1"/>
</dbReference>
<dbReference type="PANTHER" id="PTHR33112">
    <property type="entry name" value="DOMAIN PROTEIN, PUTATIVE-RELATED"/>
    <property type="match status" value="1"/>
</dbReference>
<dbReference type="PANTHER" id="PTHR33112:SF10">
    <property type="entry name" value="TOL"/>
    <property type="match status" value="1"/>
</dbReference>
<dbReference type="GeneID" id="4980321"/>
<proteinExistence type="predicted"/>
<dbReference type="InterPro" id="IPR010730">
    <property type="entry name" value="HET"/>
</dbReference>
<evidence type="ECO:0000313" key="2">
    <source>
        <dbReference type="RefSeq" id="XP_059600281.1"/>
    </source>
</evidence>
<dbReference type="RefSeq" id="XP_059600281.1">
    <property type="nucleotide sequence ID" value="XM_059747009.1"/>
</dbReference>
<accession>A0AAJ8BPM8</accession>
<organism evidence="2">
    <name type="scientific">Aspergillus niger</name>
    <dbReference type="NCBI Taxonomy" id="5061"/>
    <lineage>
        <taxon>Eukaryota</taxon>
        <taxon>Fungi</taxon>
        <taxon>Dikarya</taxon>
        <taxon>Ascomycota</taxon>
        <taxon>Pezizomycotina</taxon>
        <taxon>Eurotiomycetes</taxon>
        <taxon>Eurotiomycetidae</taxon>
        <taxon>Eurotiales</taxon>
        <taxon>Aspergillaceae</taxon>
        <taxon>Aspergillus</taxon>
        <taxon>Aspergillus subgen. Circumdati</taxon>
    </lineage>
</organism>
<name>A0AAJ8BPM8_ASPNG</name>
<evidence type="ECO:0000259" key="1">
    <source>
        <dbReference type="Pfam" id="PF06985"/>
    </source>
</evidence>
<dbReference type="AlphaFoldDB" id="A0AAJ8BPM8"/>